<dbReference type="STRING" id="797299.HALLA_07930"/>
<protein>
    <recommendedName>
        <fullName evidence="4">Serine protease</fullName>
    </recommendedName>
</protein>
<dbReference type="Gene3D" id="2.40.10.10">
    <property type="entry name" value="Trypsin-like serine proteases"/>
    <property type="match status" value="1"/>
</dbReference>
<dbReference type="HOGENOM" id="CLU_609182_0_0_2"/>
<feature type="region of interest" description="Disordered" evidence="1">
    <location>
        <begin position="81"/>
        <end position="119"/>
    </location>
</feature>
<dbReference type="KEGG" id="hlr:HALLA_07930"/>
<gene>
    <name evidence="2" type="ORF">HALLA_07930</name>
</gene>
<evidence type="ECO:0000313" key="3">
    <source>
        <dbReference type="Proteomes" id="UP000019024"/>
    </source>
</evidence>
<accession>W0JNS6</accession>
<proteinExistence type="predicted"/>
<dbReference type="InterPro" id="IPR009003">
    <property type="entry name" value="Peptidase_S1_PA"/>
</dbReference>
<dbReference type="AlphaFoldDB" id="W0JNS6"/>
<dbReference type="InterPro" id="IPR043504">
    <property type="entry name" value="Peptidase_S1_PA_chymotrypsin"/>
</dbReference>
<sequence>MPTTQDYEYLLECENVIGVEYDEQADSVTVFVSQKVPPEELDPKDDVKTRARDTDGVDLDIEVVDCGYGETKTGFDALSVLEPKPEAAENRQERHRPVPAGVSEINAESSAATAGPYPARLEDPSAAIWSDDAESGDFVRLSNNHVYARSNAAELGEPILQPSPQDGGQRGEDNVGELLGYVEIDDGVLVDVAARSVRPEDESTAAFGLDESWPTGIRREDYDELRGETVTKSGRTTGVTSADLEATSASVRVNFGPEHGPILFRDQLVAGYMSEGGDSGSPVFTDPDGELVGLLFGGSAEQTILNKIANVEAELGVELLTEEPASGGESGRDADETDLVDEEIPIYTTTFDRTLEFEFVDGGLEPTSITFDEKPRSGESVPVTVTVLVTEAGEYWLEVNDDRQTFSLEEQDGTTNEAVQEEVRATMTVPADEDERFSVQLQGGRIRRS</sequence>
<feature type="region of interest" description="Disordered" evidence="1">
    <location>
        <begin position="155"/>
        <end position="174"/>
    </location>
</feature>
<dbReference type="SUPFAM" id="SSF50494">
    <property type="entry name" value="Trypsin-like serine proteases"/>
    <property type="match status" value="1"/>
</dbReference>
<organism evidence="2 3">
    <name type="scientific">Halostagnicola larsenii XH-48</name>
    <dbReference type="NCBI Taxonomy" id="797299"/>
    <lineage>
        <taxon>Archaea</taxon>
        <taxon>Methanobacteriati</taxon>
        <taxon>Methanobacteriota</taxon>
        <taxon>Stenosarchaea group</taxon>
        <taxon>Halobacteria</taxon>
        <taxon>Halobacteriales</taxon>
        <taxon>Natrialbaceae</taxon>
        <taxon>Halostagnicola</taxon>
    </lineage>
</organism>
<dbReference type="RefSeq" id="WP_049952001.1">
    <property type="nucleotide sequence ID" value="NZ_CP007055.1"/>
</dbReference>
<dbReference type="EMBL" id="CP007055">
    <property type="protein sequence ID" value="AHF98799.1"/>
    <property type="molecule type" value="Genomic_DNA"/>
</dbReference>
<evidence type="ECO:0000313" key="2">
    <source>
        <dbReference type="EMBL" id="AHF98799.1"/>
    </source>
</evidence>
<dbReference type="Proteomes" id="UP000019024">
    <property type="component" value="Chromosome"/>
</dbReference>
<evidence type="ECO:0000256" key="1">
    <source>
        <dbReference type="SAM" id="MobiDB-lite"/>
    </source>
</evidence>
<reference evidence="2 3" key="1">
    <citation type="submission" date="2014-01" db="EMBL/GenBank/DDBJ databases">
        <authorList>
            <consortium name="DOE Joint Genome Institute"/>
            <person name="Anderson I."/>
            <person name="Huntemann M."/>
            <person name="Han J."/>
            <person name="Chen A."/>
            <person name="Kyrpides N."/>
            <person name="Mavromatis K."/>
            <person name="Markowitz V."/>
            <person name="Palaniappan K."/>
            <person name="Ivanova N."/>
            <person name="Schaumberg A."/>
            <person name="Pati A."/>
            <person name="Liolios K."/>
            <person name="Nordberg H.P."/>
            <person name="Cantor M.N."/>
            <person name="Hua S.X."/>
            <person name="Woyke T."/>
        </authorList>
    </citation>
    <scope>NUCLEOTIDE SEQUENCE [LARGE SCALE GENOMIC DNA]</scope>
    <source>
        <strain evidence="2 3">XH-48</strain>
    </source>
</reference>
<evidence type="ECO:0008006" key="4">
    <source>
        <dbReference type="Google" id="ProtNLM"/>
    </source>
</evidence>
<dbReference type="eggNOG" id="arCOG03377">
    <property type="taxonomic scope" value="Archaea"/>
</dbReference>
<keyword evidence="3" id="KW-1185">Reference proteome</keyword>
<dbReference type="OrthoDB" id="350653at2157"/>
<feature type="compositionally biased region" description="Basic and acidic residues" evidence="1">
    <location>
        <begin position="83"/>
        <end position="96"/>
    </location>
</feature>
<dbReference type="PATRIC" id="fig|797299.3.peg.628"/>
<dbReference type="GeneID" id="25144413"/>
<name>W0JNS6_9EURY</name>